<dbReference type="EMBL" id="JBHRTR010000036">
    <property type="protein sequence ID" value="MFC3230132.1"/>
    <property type="molecule type" value="Genomic_DNA"/>
</dbReference>
<evidence type="ECO:0000256" key="11">
    <source>
        <dbReference type="ARBA" id="ARBA00022777"/>
    </source>
</evidence>
<dbReference type="Proteomes" id="UP001595528">
    <property type="component" value="Unassembled WGS sequence"/>
</dbReference>
<dbReference type="PIRSF" id="PIRSF006135">
    <property type="entry name" value="CobU"/>
    <property type="match status" value="1"/>
</dbReference>
<dbReference type="Gene3D" id="3.40.50.300">
    <property type="entry name" value="P-loop containing nucleotide triphosphate hydrolases"/>
    <property type="match status" value="1"/>
</dbReference>
<keyword evidence="9 14" id="KW-0808">Transferase</keyword>
<evidence type="ECO:0000256" key="8">
    <source>
        <dbReference type="ARBA" id="ARBA00022573"/>
    </source>
</evidence>
<evidence type="ECO:0000256" key="6">
    <source>
        <dbReference type="ARBA" id="ARBA00005159"/>
    </source>
</evidence>
<evidence type="ECO:0000256" key="10">
    <source>
        <dbReference type="ARBA" id="ARBA00022741"/>
    </source>
</evidence>
<dbReference type="RefSeq" id="WP_379905005.1">
    <property type="nucleotide sequence ID" value="NZ_JBHRTR010000036.1"/>
</dbReference>
<comment type="similarity">
    <text evidence="7 14">Belongs to the CobU/CobP family.</text>
</comment>
<dbReference type="Pfam" id="PF02283">
    <property type="entry name" value="CobU"/>
    <property type="match status" value="1"/>
</dbReference>
<evidence type="ECO:0000256" key="3">
    <source>
        <dbReference type="ARBA" id="ARBA00001522"/>
    </source>
</evidence>
<keyword evidence="13 14" id="KW-0342">GTP-binding</keyword>
<evidence type="ECO:0000256" key="12">
    <source>
        <dbReference type="ARBA" id="ARBA00022840"/>
    </source>
</evidence>
<evidence type="ECO:0000313" key="16">
    <source>
        <dbReference type="Proteomes" id="UP001595528"/>
    </source>
</evidence>
<proteinExistence type="inferred from homology"/>
<evidence type="ECO:0000313" key="15">
    <source>
        <dbReference type="EMBL" id="MFC3230132.1"/>
    </source>
</evidence>
<evidence type="ECO:0000256" key="14">
    <source>
        <dbReference type="PIRNR" id="PIRNR006135"/>
    </source>
</evidence>
<dbReference type="PANTHER" id="PTHR34848">
    <property type="match status" value="1"/>
</dbReference>
<dbReference type="EC" id="2.7.1.156" evidence="14"/>
<keyword evidence="15" id="KW-0548">Nucleotidyltransferase</keyword>
<reference evidence="16" key="1">
    <citation type="journal article" date="2019" name="Int. J. Syst. Evol. Microbiol.">
        <title>The Global Catalogue of Microorganisms (GCM) 10K type strain sequencing project: providing services to taxonomists for standard genome sequencing and annotation.</title>
        <authorList>
            <consortium name="The Broad Institute Genomics Platform"/>
            <consortium name="The Broad Institute Genome Sequencing Center for Infectious Disease"/>
            <person name="Wu L."/>
            <person name="Ma J."/>
        </authorList>
    </citation>
    <scope>NUCLEOTIDE SEQUENCE [LARGE SCALE GENOMIC DNA]</scope>
    <source>
        <strain evidence="16">KCTC 42964</strain>
    </source>
</reference>
<name>A0ABV7L791_9PROT</name>
<evidence type="ECO:0000256" key="13">
    <source>
        <dbReference type="ARBA" id="ARBA00023134"/>
    </source>
</evidence>
<evidence type="ECO:0000256" key="7">
    <source>
        <dbReference type="ARBA" id="ARBA00007490"/>
    </source>
</evidence>
<dbReference type="InterPro" id="IPR003203">
    <property type="entry name" value="CobU/CobP"/>
</dbReference>
<dbReference type="SUPFAM" id="SSF52540">
    <property type="entry name" value="P-loop containing nucleoside triphosphate hydrolases"/>
    <property type="match status" value="1"/>
</dbReference>
<comment type="catalytic activity">
    <reaction evidence="2 14">
        <text>adenosylcob(III)inamide phosphate + GTP + H(+) = adenosylcob(III)inamide-GDP + diphosphate</text>
        <dbReference type="Rhea" id="RHEA:22712"/>
        <dbReference type="ChEBI" id="CHEBI:15378"/>
        <dbReference type="ChEBI" id="CHEBI:33019"/>
        <dbReference type="ChEBI" id="CHEBI:37565"/>
        <dbReference type="ChEBI" id="CHEBI:58502"/>
        <dbReference type="ChEBI" id="CHEBI:60487"/>
        <dbReference type="EC" id="2.7.7.62"/>
    </reaction>
</comment>
<comment type="pathway">
    <text evidence="6 14">Cofactor biosynthesis; adenosylcobalamin biosynthesis; adenosylcobalamin from cob(II)yrinate a,c-diamide: step 5/7.</text>
</comment>
<evidence type="ECO:0000256" key="2">
    <source>
        <dbReference type="ARBA" id="ARBA00000711"/>
    </source>
</evidence>
<accession>A0ABV7L791</accession>
<comment type="function">
    <text evidence="4 14">Catalyzes ATP-dependent phosphorylation of adenosylcobinamide and addition of GMP to adenosylcobinamide phosphate.</text>
</comment>
<dbReference type="GO" id="GO:0043752">
    <property type="term" value="F:adenosylcobinamide kinase activity"/>
    <property type="evidence" value="ECO:0007669"/>
    <property type="project" value="UniProtKB-EC"/>
</dbReference>
<dbReference type="GO" id="GO:0008820">
    <property type="term" value="F:cobinamide phosphate guanylyltransferase activity"/>
    <property type="evidence" value="ECO:0007669"/>
    <property type="project" value="UniProtKB-EC"/>
</dbReference>
<keyword evidence="16" id="KW-1185">Reference proteome</keyword>
<evidence type="ECO:0000256" key="1">
    <source>
        <dbReference type="ARBA" id="ARBA00000312"/>
    </source>
</evidence>
<comment type="caution">
    <text evidence="15">The sequence shown here is derived from an EMBL/GenBank/DDBJ whole genome shotgun (WGS) entry which is preliminary data.</text>
</comment>
<evidence type="ECO:0000256" key="4">
    <source>
        <dbReference type="ARBA" id="ARBA00003889"/>
    </source>
</evidence>
<comment type="catalytic activity">
    <reaction evidence="1 14">
        <text>adenosylcob(III)inamide + ATP = adenosylcob(III)inamide phosphate + ADP + H(+)</text>
        <dbReference type="Rhea" id="RHEA:15769"/>
        <dbReference type="ChEBI" id="CHEBI:2480"/>
        <dbReference type="ChEBI" id="CHEBI:15378"/>
        <dbReference type="ChEBI" id="CHEBI:30616"/>
        <dbReference type="ChEBI" id="CHEBI:58502"/>
        <dbReference type="ChEBI" id="CHEBI:456216"/>
        <dbReference type="EC" id="2.7.1.156"/>
    </reaction>
</comment>
<sequence>MTAGTATGRTLVLGGARSGKSRHAQLLAEHAGPAPWTYIATAEALDPEMEQRIAAHRRDRGPDWRTVEAPHDLATALAAAAAPDRVVLVDCLTLWLSNRLLADADLAADSAALEAAFAAAPGTVICVANEVGLGIVPDNALARRFRDAAGRLNQLLAARADRVLFMAAGLPLSLKGDSPPLAPA</sequence>
<comment type="catalytic activity">
    <reaction evidence="3">
        <text>adenosylcob(III)inamide + GTP = adenosylcob(III)inamide phosphate + GDP + H(+)</text>
        <dbReference type="Rhea" id="RHEA:15765"/>
        <dbReference type="ChEBI" id="CHEBI:2480"/>
        <dbReference type="ChEBI" id="CHEBI:15378"/>
        <dbReference type="ChEBI" id="CHEBI:37565"/>
        <dbReference type="ChEBI" id="CHEBI:58189"/>
        <dbReference type="ChEBI" id="CHEBI:58502"/>
        <dbReference type="EC" id="2.7.1.156"/>
    </reaction>
</comment>
<evidence type="ECO:0000256" key="5">
    <source>
        <dbReference type="ARBA" id="ARBA00004692"/>
    </source>
</evidence>
<keyword evidence="12 14" id="KW-0067">ATP-binding</keyword>
<keyword evidence="11 14" id="KW-0418">Kinase</keyword>
<evidence type="ECO:0000256" key="9">
    <source>
        <dbReference type="ARBA" id="ARBA00022679"/>
    </source>
</evidence>
<dbReference type="EC" id="2.7.7.62" evidence="14"/>
<keyword evidence="8 14" id="KW-0169">Cobalamin biosynthesis</keyword>
<dbReference type="NCBIfam" id="NF004469">
    <property type="entry name" value="PRK05800.1"/>
    <property type="match status" value="1"/>
</dbReference>
<keyword evidence="10 14" id="KW-0547">Nucleotide-binding</keyword>
<organism evidence="15 16">
    <name type="scientific">Marinibaculum pumilum</name>
    <dbReference type="NCBI Taxonomy" id="1766165"/>
    <lineage>
        <taxon>Bacteria</taxon>
        <taxon>Pseudomonadati</taxon>
        <taxon>Pseudomonadota</taxon>
        <taxon>Alphaproteobacteria</taxon>
        <taxon>Rhodospirillales</taxon>
        <taxon>Rhodospirillaceae</taxon>
        <taxon>Marinibaculum</taxon>
    </lineage>
</organism>
<dbReference type="CDD" id="cd00544">
    <property type="entry name" value="CobU"/>
    <property type="match status" value="1"/>
</dbReference>
<dbReference type="InterPro" id="IPR027417">
    <property type="entry name" value="P-loop_NTPase"/>
</dbReference>
<gene>
    <name evidence="15" type="primary">cobU</name>
    <name evidence="15" type="ORF">ACFOGJ_22980</name>
</gene>
<dbReference type="PANTHER" id="PTHR34848:SF1">
    <property type="entry name" value="BIFUNCTIONAL ADENOSYLCOBALAMIN BIOSYNTHESIS PROTEIN COBU"/>
    <property type="match status" value="1"/>
</dbReference>
<comment type="pathway">
    <text evidence="5 14">Cofactor biosynthesis; adenosylcobalamin biosynthesis; adenosylcobalamin from cob(II)yrinate a,c-diamide: step 6/7.</text>
</comment>
<protein>
    <recommendedName>
        <fullName evidence="14">Bifunctional adenosylcobalamin biosynthesis protein</fullName>
        <ecNumber evidence="14">2.7.1.156</ecNumber>
        <ecNumber evidence="14">2.7.7.62</ecNumber>
    </recommendedName>
</protein>